<keyword evidence="3 5" id="KW-0732">Signal</keyword>
<evidence type="ECO:0000313" key="8">
    <source>
        <dbReference type="Proteomes" id="UP001652395"/>
    </source>
</evidence>
<gene>
    <name evidence="7" type="ORF">OCV69_11625</name>
</gene>
<comment type="subcellular location">
    <subcellularLocation>
        <location evidence="1">Cell membrane</location>
        <topology evidence="1">Lipid-anchor</topology>
    </subcellularLocation>
</comment>
<dbReference type="Proteomes" id="UP001652395">
    <property type="component" value="Unassembled WGS sequence"/>
</dbReference>
<dbReference type="RefSeq" id="WP_262563110.1">
    <property type="nucleotide sequence ID" value="NZ_JAOQJF010000024.1"/>
</dbReference>
<dbReference type="Pfam" id="PF00496">
    <property type="entry name" value="SBP_bac_5"/>
    <property type="match status" value="1"/>
</dbReference>
<organism evidence="7 8">
    <name type="scientific">Alitiscatomonas aceti</name>
    <dbReference type="NCBI Taxonomy" id="2981724"/>
    <lineage>
        <taxon>Bacteria</taxon>
        <taxon>Bacillati</taxon>
        <taxon>Bacillota</taxon>
        <taxon>Clostridia</taxon>
        <taxon>Lachnospirales</taxon>
        <taxon>Lachnospiraceae</taxon>
        <taxon>Alitiscatomonas</taxon>
    </lineage>
</organism>
<dbReference type="InterPro" id="IPR039424">
    <property type="entry name" value="SBP_5"/>
</dbReference>
<evidence type="ECO:0000256" key="3">
    <source>
        <dbReference type="ARBA" id="ARBA00022729"/>
    </source>
</evidence>
<dbReference type="Gene3D" id="3.40.190.10">
    <property type="entry name" value="Periplasmic binding protein-like II"/>
    <property type="match status" value="1"/>
</dbReference>
<dbReference type="InterPro" id="IPR023765">
    <property type="entry name" value="SBP_5_CS"/>
</dbReference>
<feature type="domain" description="Solute-binding protein family 5" evidence="6">
    <location>
        <begin position="113"/>
        <end position="467"/>
    </location>
</feature>
<dbReference type="Gene3D" id="3.10.105.10">
    <property type="entry name" value="Dipeptide-binding Protein, Domain 3"/>
    <property type="match status" value="1"/>
</dbReference>
<feature type="chain" id="PRO_5046940101" evidence="5">
    <location>
        <begin position="28"/>
        <end position="574"/>
    </location>
</feature>
<feature type="signal peptide" evidence="5">
    <location>
        <begin position="1"/>
        <end position="27"/>
    </location>
</feature>
<evidence type="ECO:0000256" key="5">
    <source>
        <dbReference type="SAM" id="SignalP"/>
    </source>
</evidence>
<feature type="compositionally biased region" description="Basic and acidic residues" evidence="4">
    <location>
        <begin position="42"/>
        <end position="56"/>
    </location>
</feature>
<keyword evidence="8" id="KW-1185">Reference proteome</keyword>
<feature type="region of interest" description="Disordered" evidence="4">
    <location>
        <begin position="34"/>
        <end position="68"/>
    </location>
</feature>
<dbReference type="PANTHER" id="PTHR30290:SF64">
    <property type="entry name" value="ABC TRANSPORTER PERIPLASMIC BINDING PROTEIN"/>
    <property type="match status" value="1"/>
</dbReference>
<protein>
    <submittedName>
        <fullName evidence="7">ABC transporter substrate-binding protein</fullName>
    </submittedName>
</protein>
<evidence type="ECO:0000256" key="4">
    <source>
        <dbReference type="SAM" id="MobiDB-lite"/>
    </source>
</evidence>
<dbReference type="InterPro" id="IPR030678">
    <property type="entry name" value="Peptide/Ni-bd"/>
</dbReference>
<dbReference type="InterPro" id="IPR000914">
    <property type="entry name" value="SBP_5_dom"/>
</dbReference>
<dbReference type="PANTHER" id="PTHR30290">
    <property type="entry name" value="PERIPLASMIC BINDING COMPONENT OF ABC TRANSPORTER"/>
    <property type="match status" value="1"/>
</dbReference>
<comment type="similarity">
    <text evidence="2">Belongs to the bacterial solute-binding protein 5 family.</text>
</comment>
<proteinExistence type="inferred from homology"/>
<dbReference type="PIRSF" id="PIRSF002741">
    <property type="entry name" value="MppA"/>
    <property type="match status" value="1"/>
</dbReference>
<evidence type="ECO:0000259" key="6">
    <source>
        <dbReference type="Pfam" id="PF00496"/>
    </source>
</evidence>
<accession>A0ABT2V285</accession>
<evidence type="ECO:0000256" key="2">
    <source>
        <dbReference type="ARBA" id="ARBA00005695"/>
    </source>
</evidence>
<dbReference type="PROSITE" id="PS01040">
    <property type="entry name" value="SBP_BACTERIAL_5"/>
    <property type="match status" value="1"/>
</dbReference>
<reference evidence="7 8" key="1">
    <citation type="journal article" date="2021" name="ISME Commun">
        <title>Automated analysis of genomic sequences facilitates high-throughput and comprehensive description of bacteria.</title>
        <authorList>
            <person name="Hitch T.C.A."/>
        </authorList>
    </citation>
    <scope>NUCLEOTIDE SEQUENCE [LARGE SCALE GENOMIC DNA]</scope>
    <source>
        <strain evidence="8">f_CCE</strain>
    </source>
</reference>
<evidence type="ECO:0000313" key="7">
    <source>
        <dbReference type="EMBL" id="MCU6800571.1"/>
    </source>
</evidence>
<sequence length="574" mass="62775">MKTKKVLAGFTAAAIAASMITGCGAGAKTETAVSTEAETTAAEEKETTAAEEKETTAAETVQDTEKRKERILTVSGNGDFGFPSVYTISPKGQGYMTLSYIFDTLMWKDESGLIPYLAEDYSVSEDGLTYTFQLRKGVSFTDGTPFTAEDVKFTFDYMKEHPYKWVSVSMVEEASVVDEHTVEIKLNKTYNPFLSDVAGSLPILPKHIWENVTEPETFTEPEAAISTGPFILENYDAAAGTYTFKANEDYFYGDVQIDKLVIANVSGGDSKEALLSGEIAAAPNISYKAAMSLKDSPEYTVLEGPGLSVTRLYFNFDEEAMAVKEIRQAMYHAVNLDEIVEKAYGGAGYPGSAGHVQPGTPWYNPDVRQYAYDVETAKKMLSEAGAADSNGDGILEYNGEEMSYTLTFTENDEKLAELLVSYMKAVGIELVPQSADDATVKAAISEGNFELAFNTNGSFGGDPVFLSRFATVGADGTPSVTGQGGTTWESEEYNRIYNESAVEQDDVKRHQQVKELQEIIAEELPCLTLYYKKAVAAYNNTIFDGFYYTPDGISIAVPFIMNKLVFVSGQWKAQ</sequence>
<dbReference type="EMBL" id="JAOQJF010000024">
    <property type="protein sequence ID" value="MCU6800571.1"/>
    <property type="molecule type" value="Genomic_DNA"/>
</dbReference>
<evidence type="ECO:0000256" key="1">
    <source>
        <dbReference type="ARBA" id="ARBA00004193"/>
    </source>
</evidence>
<name>A0ABT2V285_9FIRM</name>
<comment type="caution">
    <text evidence="7">The sequence shown here is derived from an EMBL/GenBank/DDBJ whole genome shotgun (WGS) entry which is preliminary data.</text>
</comment>
<dbReference type="SUPFAM" id="SSF53850">
    <property type="entry name" value="Periplasmic binding protein-like II"/>
    <property type="match status" value="1"/>
</dbReference>
<dbReference type="PROSITE" id="PS51257">
    <property type="entry name" value="PROKAR_LIPOPROTEIN"/>
    <property type="match status" value="1"/>
</dbReference>